<keyword evidence="1" id="KW-0479">Metal-binding</keyword>
<dbReference type="InterPro" id="IPR045087">
    <property type="entry name" value="Cu-oxidase_fam"/>
</dbReference>
<evidence type="ECO:0000256" key="3">
    <source>
        <dbReference type="ARBA" id="ARBA00023002"/>
    </source>
</evidence>
<dbReference type="CDD" id="cd13874">
    <property type="entry name" value="CuRO_2_CopA"/>
    <property type="match status" value="1"/>
</dbReference>
<dbReference type="PANTHER" id="PTHR11709:SF394">
    <property type="entry name" value="FI03373P-RELATED"/>
    <property type="match status" value="1"/>
</dbReference>
<dbReference type="InterPro" id="IPR011707">
    <property type="entry name" value="Cu-oxidase-like_N"/>
</dbReference>
<dbReference type="EMBL" id="JBHLTG010000003">
    <property type="protein sequence ID" value="MFC0679437.1"/>
    <property type="molecule type" value="Genomic_DNA"/>
</dbReference>
<evidence type="ECO:0000259" key="7">
    <source>
        <dbReference type="Pfam" id="PF07732"/>
    </source>
</evidence>
<dbReference type="InterPro" id="IPR034279">
    <property type="entry name" value="CuRO_3_CopA"/>
</dbReference>
<evidence type="ECO:0000259" key="5">
    <source>
        <dbReference type="Pfam" id="PF00394"/>
    </source>
</evidence>
<dbReference type="InterPro" id="IPR001117">
    <property type="entry name" value="Cu-oxidase_2nd"/>
</dbReference>
<evidence type="ECO:0000256" key="2">
    <source>
        <dbReference type="ARBA" id="ARBA00022729"/>
    </source>
</evidence>
<dbReference type="Proteomes" id="UP001589896">
    <property type="component" value="Unassembled WGS sequence"/>
</dbReference>
<dbReference type="InterPro" id="IPR033138">
    <property type="entry name" value="Cu_oxidase_CS"/>
</dbReference>
<comment type="caution">
    <text evidence="8">The sequence shown here is derived from an EMBL/GenBank/DDBJ whole genome shotgun (WGS) entry which is preliminary data.</text>
</comment>
<keyword evidence="4" id="KW-0186">Copper</keyword>
<evidence type="ECO:0000256" key="1">
    <source>
        <dbReference type="ARBA" id="ARBA00022723"/>
    </source>
</evidence>
<keyword evidence="3" id="KW-0560">Oxidoreductase</keyword>
<dbReference type="NCBIfam" id="TIGR01480">
    <property type="entry name" value="copper_res_A"/>
    <property type="match status" value="1"/>
</dbReference>
<dbReference type="SUPFAM" id="SSF49503">
    <property type="entry name" value="Cupredoxins"/>
    <property type="match status" value="3"/>
</dbReference>
<dbReference type="InterPro" id="IPR019546">
    <property type="entry name" value="TAT_signal_bac_arc"/>
</dbReference>
<reference evidence="8 9" key="1">
    <citation type="submission" date="2024-09" db="EMBL/GenBank/DDBJ databases">
        <authorList>
            <person name="Sun Q."/>
            <person name="Mori K."/>
        </authorList>
    </citation>
    <scope>NUCLEOTIDE SEQUENCE [LARGE SCALE GENOMIC DNA]</scope>
    <source>
        <strain evidence="8 9">KCTC 23076</strain>
    </source>
</reference>
<feature type="domain" description="Plastocyanin-like" evidence="7">
    <location>
        <begin position="66"/>
        <end position="180"/>
    </location>
</feature>
<keyword evidence="9" id="KW-1185">Reference proteome</keyword>
<dbReference type="InterPro" id="IPR002355">
    <property type="entry name" value="Cu_oxidase_Cu_BS"/>
</dbReference>
<dbReference type="PANTHER" id="PTHR11709">
    <property type="entry name" value="MULTI-COPPER OXIDASE"/>
    <property type="match status" value="1"/>
</dbReference>
<keyword evidence="2" id="KW-0732">Signal</keyword>
<feature type="domain" description="Plastocyanin-like" evidence="5">
    <location>
        <begin position="224"/>
        <end position="364"/>
    </location>
</feature>
<dbReference type="InterPro" id="IPR006376">
    <property type="entry name" value="Cu-R_CopA"/>
</dbReference>
<dbReference type="NCBIfam" id="TIGR01409">
    <property type="entry name" value="TAT_signal_seq"/>
    <property type="match status" value="1"/>
</dbReference>
<dbReference type="CDD" id="cd13896">
    <property type="entry name" value="CuRO_3_CopA"/>
    <property type="match status" value="1"/>
</dbReference>
<dbReference type="PROSITE" id="PS00080">
    <property type="entry name" value="MULTICOPPER_OXIDASE2"/>
    <property type="match status" value="1"/>
</dbReference>
<dbReference type="RefSeq" id="WP_386670178.1">
    <property type="nucleotide sequence ID" value="NZ_JBHLTG010000003.1"/>
</dbReference>
<dbReference type="InterPro" id="IPR008972">
    <property type="entry name" value="Cupredoxin"/>
</dbReference>
<dbReference type="Pfam" id="PF07731">
    <property type="entry name" value="Cu-oxidase_2"/>
    <property type="match status" value="1"/>
</dbReference>
<evidence type="ECO:0000313" key="9">
    <source>
        <dbReference type="Proteomes" id="UP001589896"/>
    </source>
</evidence>
<proteinExistence type="predicted"/>
<sequence>MKFDPTGRVPGRPRTPLADPSRRRFVQGLAAGGAVAGLGLWPGFGRASTGAPPVLSGTEFDLVIGEMAVNFTGRPATAVAVNGSLPAPILRWREGTTVNLRVSNALPARTVHGHQTSLHWHGIILPANMDGVPGLSFNGIQRGETYHYRFNVNQAGTYWYHSHSGFQEQAGVYGAIIIDPLAPPPFSFDREHVVLLSDWTDLSPTALFERLKKMPEHDNLYMQTAGDFFRDIREDGLAATLRDRKAWGEMRMTPTDLSDVNANTYTYLMNGTTSPGNWTGLFRSGEKVLLRFINGSSMTHFDVRIPGLKMTVVAADGLYVHPVTVDEFRIAAAETYDVIVEPTGQDAFTIFAQDMGRTGYVAGTLAVRAGLRAAVPSVDPRPLLTMADMGHGGHGSHDMAAAAAAAHAAGSSGHGAMDHSGMDHAAIGHGAMSHGRAGHAAAKGAGHAPMGHGGMDHATMGHGAGGMQTHPASEQGNPFVDMQTMAPEPRLDDPGIGLRNNGRRVLTYADLRSTFDDPDGREPGRTVELHLTGHMERFVWSFDGIKFSGAEPLRLNYGERMRIVLVNDTMMTHPIHLHGMWSDLEDADGQFMVRKHTVDMPPGTKRSYRVRADALGRWAYHCHLLYHMEAGMMREVRVEE</sequence>
<gene>
    <name evidence="8" type="ORF">ACFFGH_16495</name>
</gene>
<dbReference type="Gene3D" id="2.60.40.420">
    <property type="entry name" value="Cupredoxins - blue copper proteins"/>
    <property type="match status" value="3"/>
</dbReference>
<name>A0ABV6RSR2_9GAMM</name>
<dbReference type="InterPro" id="IPR006311">
    <property type="entry name" value="TAT_signal"/>
</dbReference>
<dbReference type="PROSITE" id="PS00079">
    <property type="entry name" value="MULTICOPPER_OXIDASE1"/>
    <property type="match status" value="1"/>
</dbReference>
<protein>
    <submittedName>
        <fullName evidence="8">Copper resistance system multicopper oxidase</fullName>
    </submittedName>
</protein>
<evidence type="ECO:0000259" key="6">
    <source>
        <dbReference type="Pfam" id="PF07731"/>
    </source>
</evidence>
<feature type="domain" description="Plastocyanin-like" evidence="6">
    <location>
        <begin position="523"/>
        <end position="639"/>
    </location>
</feature>
<organism evidence="8 9">
    <name type="scientific">Lysobacter korlensis</name>
    <dbReference type="NCBI Taxonomy" id="553636"/>
    <lineage>
        <taxon>Bacteria</taxon>
        <taxon>Pseudomonadati</taxon>
        <taxon>Pseudomonadota</taxon>
        <taxon>Gammaproteobacteria</taxon>
        <taxon>Lysobacterales</taxon>
        <taxon>Lysobacteraceae</taxon>
        <taxon>Lysobacter</taxon>
    </lineage>
</organism>
<dbReference type="PROSITE" id="PS51318">
    <property type="entry name" value="TAT"/>
    <property type="match status" value="1"/>
</dbReference>
<dbReference type="InterPro" id="IPR034282">
    <property type="entry name" value="CuRO_2_CopA"/>
</dbReference>
<accession>A0ABV6RSR2</accession>
<dbReference type="Pfam" id="PF00394">
    <property type="entry name" value="Cu-oxidase"/>
    <property type="match status" value="1"/>
</dbReference>
<evidence type="ECO:0000256" key="4">
    <source>
        <dbReference type="ARBA" id="ARBA00023008"/>
    </source>
</evidence>
<dbReference type="Pfam" id="PF07732">
    <property type="entry name" value="Cu-oxidase_3"/>
    <property type="match status" value="1"/>
</dbReference>
<dbReference type="InterPro" id="IPR011706">
    <property type="entry name" value="Cu-oxidase_C"/>
</dbReference>
<evidence type="ECO:0000313" key="8">
    <source>
        <dbReference type="EMBL" id="MFC0679437.1"/>
    </source>
</evidence>